<keyword evidence="1" id="KW-0812">Transmembrane</keyword>
<comment type="caution">
    <text evidence="3">The sequence shown here is derived from an EMBL/GenBank/DDBJ whole genome shotgun (WGS) entry which is preliminary data.</text>
</comment>
<reference evidence="3 4" key="1">
    <citation type="submission" date="2018-12" db="EMBL/GenBank/DDBJ databases">
        <title>three novel Halomonas strain isolated from plants.</title>
        <authorList>
            <person name="Sun C."/>
        </authorList>
    </citation>
    <scope>NUCLEOTIDE SEQUENCE [LARGE SCALE GENOMIC DNA]</scope>
    <source>
        <strain evidence="3 4">RC</strain>
    </source>
</reference>
<feature type="transmembrane region" description="Helical" evidence="1">
    <location>
        <begin position="53"/>
        <end position="75"/>
    </location>
</feature>
<feature type="transmembrane region" description="Helical" evidence="1">
    <location>
        <begin position="12"/>
        <end position="33"/>
    </location>
</feature>
<protein>
    <recommendedName>
        <fullName evidence="2">DUF1468 domain-containing protein</fullName>
    </recommendedName>
</protein>
<gene>
    <name evidence="3" type="ORF">ELY37_05020</name>
</gene>
<accession>A0A3S0WPE5</accession>
<sequence>MRSFNAFLDRAVGRDLACGLLFSGIALVGFINVSGNTMLMNTLGRGPDPGPALLPLTVLSFMLLGGSLLLLKGLAGWALHSRRTAEQTPPQNNVPFGRHTHAVALFVSLLALPSVVTSLGFLPATWLFATPWLIWLEYRRCHRLRRALLLGIMTAALLSLALYLIFITLLGVAL</sequence>
<keyword evidence="4" id="KW-1185">Reference proteome</keyword>
<evidence type="ECO:0000256" key="1">
    <source>
        <dbReference type="SAM" id="Phobius"/>
    </source>
</evidence>
<dbReference type="OrthoDB" id="10016598at2"/>
<dbReference type="EMBL" id="RZHD01000004">
    <property type="protein sequence ID" value="RUR47628.1"/>
    <property type="molecule type" value="Genomic_DNA"/>
</dbReference>
<keyword evidence="1" id="KW-0472">Membrane</keyword>
<evidence type="ECO:0000313" key="4">
    <source>
        <dbReference type="Proteomes" id="UP000286912"/>
    </source>
</evidence>
<dbReference type="Pfam" id="PF07331">
    <property type="entry name" value="TctB"/>
    <property type="match status" value="1"/>
</dbReference>
<proteinExistence type="predicted"/>
<dbReference type="RefSeq" id="WP_126952200.1">
    <property type="nucleotide sequence ID" value="NZ_RZHD01000004.1"/>
</dbReference>
<feature type="transmembrane region" description="Helical" evidence="1">
    <location>
        <begin position="148"/>
        <end position="173"/>
    </location>
</feature>
<name>A0A3S0WPE5_9GAMM</name>
<dbReference type="Proteomes" id="UP000286912">
    <property type="component" value="Unassembled WGS sequence"/>
</dbReference>
<evidence type="ECO:0000259" key="2">
    <source>
        <dbReference type="Pfam" id="PF07331"/>
    </source>
</evidence>
<evidence type="ECO:0000313" key="3">
    <source>
        <dbReference type="EMBL" id="RUR47628.1"/>
    </source>
</evidence>
<keyword evidence="1" id="KW-1133">Transmembrane helix</keyword>
<dbReference type="InterPro" id="IPR009936">
    <property type="entry name" value="DUF1468"/>
</dbReference>
<feature type="domain" description="DUF1468" evidence="2">
    <location>
        <begin position="19"/>
        <end position="174"/>
    </location>
</feature>
<organism evidence="3 4">
    <name type="scientific">Vreelandella populi</name>
    <dbReference type="NCBI Taxonomy" id="2498858"/>
    <lineage>
        <taxon>Bacteria</taxon>
        <taxon>Pseudomonadati</taxon>
        <taxon>Pseudomonadota</taxon>
        <taxon>Gammaproteobacteria</taxon>
        <taxon>Oceanospirillales</taxon>
        <taxon>Halomonadaceae</taxon>
        <taxon>Vreelandella</taxon>
    </lineage>
</organism>
<dbReference type="AlphaFoldDB" id="A0A3S0WPE5"/>